<comment type="caution">
    <text evidence="2">The sequence shown here is derived from an EMBL/GenBank/DDBJ whole genome shotgun (WGS) entry which is preliminary data.</text>
</comment>
<evidence type="ECO:0000313" key="3">
    <source>
        <dbReference type="Proteomes" id="UP001165395"/>
    </source>
</evidence>
<keyword evidence="1" id="KW-0812">Transmembrane</keyword>
<name>A0ABS8D2A4_9NEIS</name>
<dbReference type="Proteomes" id="UP001165395">
    <property type="component" value="Unassembled WGS sequence"/>
</dbReference>
<gene>
    <name evidence="2" type="ORF">LIN78_01995</name>
</gene>
<accession>A0ABS8D2A4</accession>
<protein>
    <submittedName>
        <fullName evidence="2">Uncharacterized protein</fullName>
    </submittedName>
</protein>
<dbReference type="RefSeq" id="WP_227177942.1">
    <property type="nucleotide sequence ID" value="NZ_JAJBZT010000001.1"/>
</dbReference>
<proteinExistence type="predicted"/>
<keyword evidence="1" id="KW-0472">Membrane</keyword>
<keyword evidence="1" id="KW-1133">Transmembrane helix</keyword>
<feature type="transmembrane region" description="Helical" evidence="1">
    <location>
        <begin position="41"/>
        <end position="63"/>
    </location>
</feature>
<organism evidence="2 3">
    <name type="scientific">Leeia speluncae</name>
    <dbReference type="NCBI Taxonomy" id="2884804"/>
    <lineage>
        <taxon>Bacteria</taxon>
        <taxon>Pseudomonadati</taxon>
        <taxon>Pseudomonadota</taxon>
        <taxon>Betaproteobacteria</taxon>
        <taxon>Neisseriales</taxon>
        <taxon>Leeiaceae</taxon>
        <taxon>Leeia</taxon>
    </lineage>
</organism>
<evidence type="ECO:0000256" key="1">
    <source>
        <dbReference type="SAM" id="Phobius"/>
    </source>
</evidence>
<evidence type="ECO:0000313" key="2">
    <source>
        <dbReference type="EMBL" id="MCB6182327.1"/>
    </source>
</evidence>
<dbReference type="EMBL" id="JAJBZT010000001">
    <property type="protein sequence ID" value="MCB6182327.1"/>
    <property type="molecule type" value="Genomic_DNA"/>
</dbReference>
<keyword evidence="3" id="KW-1185">Reference proteome</keyword>
<sequence length="69" mass="7286">MMSDKNNQESQELALLKRIDGKLDTIQQDMAEIERRAVKKAVVYGAAAGASAGAIAACGILVARIKLGL</sequence>
<reference evidence="2" key="1">
    <citation type="submission" date="2021-10" db="EMBL/GenBank/DDBJ databases">
        <title>The complete genome sequence of Leeia sp. TBRC 13508.</title>
        <authorList>
            <person name="Charoenyingcharoen P."/>
            <person name="Yukphan P."/>
        </authorList>
    </citation>
    <scope>NUCLEOTIDE SEQUENCE</scope>
    <source>
        <strain evidence="2">TBRC 13508</strain>
    </source>
</reference>